<dbReference type="Proteomes" id="UP000198741">
    <property type="component" value="Chromosome I"/>
</dbReference>
<keyword evidence="1" id="KW-0472">Membrane</keyword>
<name>A0A1H0SQ20_9ACTN</name>
<evidence type="ECO:0000259" key="2">
    <source>
        <dbReference type="Pfam" id="PF03713"/>
    </source>
</evidence>
<feature type="domain" description="DUF305" evidence="2">
    <location>
        <begin position="70"/>
        <end position="242"/>
    </location>
</feature>
<sequence>MNPPSATVSPRTAGPTGLSILTRWGSRGTATILGIGALVLVLIGATIGLAFAHNGTQTVSISAQGQDPVDTGFARDMVVHHTQGVTMAHIAELNSTDTEVRSVAYDIEYTQTSEIGTMNGWLDLWGVPRLTLGSTHMSWMGSTGMADMHDMTTATTAATSSGLSDGAVMPGMATDAEIAKLQSLKGKASDIYFLQLMVRHHEGGAAMMTYAANHALSPVVQNFASKMLEAQTSEVGVMTGMLSARGAKPLAFTAPTG</sequence>
<dbReference type="PANTHER" id="PTHR36933:SF1">
    <property type="entry name" value="SLL0788 PROTEIN"/>
    <property type="match status" value="1"/>
</dbReference>
<proteinExistence type="predicted"/>
<dbReference type="InterPro" id="IPR005183">
    <property type="entry name" value="DUF305_CopM-like"/>
</dbReference>
<dbReference type="Pfam" id="PF03713">
    <property type="entry name" value="DUF305"/>
    <property type="match status" value="1"/>
</dbReference>
<dbReference type="Gene3D" id="1.20.1260.10">
    <property type="match status" value="1"/>
</dbReference>
<protein>
    <submittedName>
        <fullName evidence="3">Uncharacterized conserved protein, DUF305 family</fullName>
    </submittedName>
</protein>
<accession>A0A1H0SQ20</accession>
<evidence type="ECO:0000256" key="1">
    <source>
        <dbReference type="SAM" id="Phobius"/>
    </source>
</evidence>
<evidence type="ECO:0000313" key="4">
    <source>
        <dbReference type="Proteomes" id="UP000198741"/>
    </source>
</evidence>
<dbReference type="STRING" id="1090615.SAMN04515671_4234"/>
<evidence type="ECO:0000313" key="3">
    <source>
        <dbReference type="EMBL" id="SDP43861.1"/>
    </source>
</evidence>
<dbReference type="AlphaFoldDB" id="A0A1H0SQ20"/>
<keyword evidence="1" id="KW-1133">Transmembrane helix</keyword>
<dbReference type="PANTHER" id="PTHR36933">
    <property type="entry name" value="SLL0788 PROTEIN"/>
    <property type="match status" value="1"/>
</dbReference>
<keyword evidence="1" id="KW-0812">Transmembrane</keyword>
<dbReference type="EMBL" id="LT629710">
    <property type="protein sequence ID" value="SDP43861.1"/>
    <property type="molecule type" value="Genomic_DNA"/>
</dbReference>
<feature type="transmembrane region" description="Helical" evidence="1">
    <location>
        <begin position="30"/>
        <end position="52"/>
    </location>
</feature>
<keyword evidence="4" id="KW-1185">Reference proteome</keyword>
<organism evidence="3 4">
    <name type="scientific">Nakamurella panacisegetis</name>
    <dbReference type="NCBI Taxonomy" id="1090615"/>
    <lineage>
        <taxon>Bacteria</taxon>
        <taxon>Bacillati</taxon>
        <taxon>Actinomycetota</taxon>
        <taxon>Actinomycetes</taxon>
        <taxon>Nakamurellales</taxon>
        <taxon>Nakamurellaceae</taxon>
        <taxon>Nakamurella</taxon>
    </lineage>
</organism>
<gene>
    <name evidence="3" type="ORF">SAMN04515671_4234</name>
</gene>
<reference evidence="3 4" key="1">
    <citation type="submission" date="2016-10" db="EMBL/GenBank/DDBJ databases">
        <authorList>
            <person name="de Groot N.N."/>
        </authorList>
    </citation>
    <scope>NUCLEOTIDE SEQUENCE [LARGE SCALE GENOMIC DNA]</scope>
    <source>
        <strain evidence="4">P4-7,KCTC 19426,CECT 7604</strain>
    </source>
</reference>
<dbReference type="InterPro" id="IPR012347">
    <property type="entry name" value="Ferritin-like"/>
</dbReference>